<evidence type="ECO:0000313" key="2">
    <source>
        <dbReference type="Proteomes" id="UP000033695"/>
    </source>
</evidence>
<proteinExistence type="predicted"/>
<comment type="caution">
    <text evidence="1">The sequence shown here is derived from an EMBL/GenBank/DDBJ whole genome shotgun (WGS) entry which is preliminary data.</text>
</comment>
<accession>A0A0F4KUC4</accession>
<dbReference type="Proteomes" id="UP000033695">
    <property type="component" value="Unassembled WGS sequence"/>
</dbReference>
<protein>
    <submittedName>
        <fullName evidence="1">Uncharacterized protein</fullName>
    </submittedName>
</protein>
<gene>
    <name evidence="1" type="ORF">JG29_12220</name>
</gene>
<keyword evidence="2" id="KW-1185">Reference proteome</keyword>
<dbReference type="RefSeq" id="WP_045923065.1">
    <property type="nucleotide sequence ID" value="NZ_JBHTHW010000008.1"/>
</dbReference>
<dbReference type="HOGENOM" id="CLU_1822901_0_0_9"/>
<sequence>MFDLIINLGTKKFLVPYITKNSIFAYNIQYAEDYILINFHQSPQLAMTSCWQAQSLKLNPFLSKDFFLIYLNLNLDNQKLLFNQARQKQLDCNLYQRADQRELLVFTKNPGILSTIAALLHLQTKQLPAAIVHYCRVTKDS</sequence>
<reference evidence="1 2" key="1">
    <citation type="submission" date="2014-12" db="EMBL/GenBank/DDBJ databases">
        <title>Comparative genomics of the lactic acid bacteria isolated from the honey bee gut.</title>
        <authorList>
            <person name="Ellegaard K.M."/>
            <person name="Tamarit D."/>
            <person name="Javelind E."/>
            <person name="Olofsson T."/>
            <person name="Andersson S.G."/>
            <person name="Vasquez A."/>
        </authorList>
    </citation>
    <scope>NUCLEOTIDE SEQUENCE [LARGE SCALE GENOMIC DNA]</scope>
    <source>
        <strain evidence="1 2">Hon2</strain>
    </source>
</reference>
<evidence type="ECO:0000313" key="1">
    <source>
        <dbReference type="EMBL" id="KJY48811.1"/>
    </source>
</evidence>
<name>A0A0F4KUC4_9LACO</name>
<dbReference type="PATRIC" id="fig|1218508.4.peg.1209"/>
<dbReference type="AlphaFoldDB" id="A0A0F4KUC4"/>
<organism evidence="1 2">
    <name type="scientific">Bombilactobacillus mellis</name>
    <dbReference type="NCBI Taxonomy" id="1218508"/>
    <lineage>
        <taxon>Bacteria</taxon>
        <taxon>Bacillati</taxon>
        <taxon>Bacillota</taxon>
        <taxon>Bacilli</taxon>
        <taxon>Lactobacillales</taxon>
        <taxon>Lactobacillaceae</taxon>
        <taxon>Bombilactobacillus</taxon>
    </lineage>
</organism>
<dbReference type="OrthoDB" id="9942017at2"/>
<dbReference type="EMBL" id="JXBZ01000008">
    <property type="protein sequence ID" value="KJY48811.1"/>
    <property type="molecule type" value="Genomic_DNA"/>
</dbReference>